<dbReference type="SUPFAM" id="SSF55073">
    <property type="entry name" value="Nucleotide cyclase"/>
    <property type="match status" value="1"/>
</dbReference>
<evidence type="ECO:0000313" key="4">
    <source>
        <dbReference type="Proteomes" id="UP000284095"/>
    </source>
</evidence>
<dbReference type="InterPro" id="IPR000160">
    <property type="entry name" value="GGDEF_dom"/>
</dbReference>
<dbReference type="EMBL" id="QRIC01000004">
    <property type="protein sequence ID" value="RHG27809.1"/>
    <property type="molecule type" value="Genomic_DNA"/>
</dbReference>
<feature type="transmembrane region" description="Helical" evidence="1">
    <location>
        <begin position="66"/>
        <end position="90"/>
    </location>
</feature>
<gene>
    <name evidence="3" type="ORF">DW265_03345</name>
</gene>
<keyword evidence="4" id="KW-1185">Reference proteome</keyword>
<dbReference type="Pfam" id="PF00990">
    <property type="entry name" value="GGDEF"/>
    <property type="match status" value="1"/>
</dbReference>
<accession>A0A414T0Y2</accession>
<evidence type="ECO:0000256" key="1">
    <source>
        <dbReference type="SAM" id="Phobius"/>
    </source>
</evidence>
<keyword evidence="1" id="KW-0812">Transmembrane</keyword>
<dbReference type="InterPro" id="IPR043128">
    <property type="entry name" value="Rev_trsase/Diguanyl_cyclase"/>
</dbReference>
<dbReference type="InterPro" id="IPR029787">
    <property type="entry name" value="Nucleotide_cyclase"/>
</dbReference>
<comment type="caution">
    <text evidence="3">The sequence shown here is derived from an EMBL/GenBank/DDBJ whole genome shotgun (WGS) entry which is preliminary data.</text>
</comment>
<proteinExistence type="predicted"/>
<feature type="transmembrane region" description="Helical" evidence="1">
    <location>
        <begin position="127"/>
        <end position="146"/>
    </location>
</feature>
<sequence>MDEHSKNAVMQSKMYLGDSENVYTSILRKNLYAVIFMVLSVIVGVISLWAGIYMKKVWAKDTCKSLRSLGIYSICAGSWILTDSKIFLLIAQKTGMIEQISFLCFFFLPVPLLEFTKKIMPQKEQMLFILQNLFLMMECIYVVNYIGQVVPVTILIVAEHLLMAIAIILILYGGFMELRQRKDKKLIRVLISYIIFSVFSVRAFVFFYKNHSYGYSLCYVTGILGFIICLGDAACIGIYEQMEENANAALYAKMAYLDMMTGLGNRAAFLMEKEEKESYDGPAAYIMIDANNLKKINDGQGHQKGAVVTGLAGMNLL</sequence>
<feature type="transmembrane region" description="Helical" evidence="1">
    <location>
        <begin position="186"/>
        <end position="208"/>
    </location>
</feature>
<name>A0A414T0Y2_9FIRM</name>
<dbReference type="Proteomes" id="UP000284095">
    <property type="component" value="Unassembled WGS sequence"/>
</dbReference>
<feature type="domain" description="GGDEF" evidence="2">
    <location>
        <begin position="255"/>
        <end position="305"/>
    </location>
</feature>
<feature type="transmembrane region" description="Helical" evidence="1">
    <location>
        <begin position="31"/>
        <end position="54"/>
    </location>
</feature>
<dbReference type="AlphaFoldDB" id="A0A414T0Y2"/>
<keyword evidence="1" id="KW-1133">Transmembrane helix</keyword>
<protein>
    <submittedName>
        <fullName evidence="3">Diguanylate cyclase</fullName>
    </submittedName>
</protein>
<feature type="transmembrane region" description="Helical" evidence="1">
    <location>
        <begin position="214"/>
        <end position="239"/>
    </location>
</feature>
<evidence type="ECO:0000313" key="3">
    <source>
        <dbReference type="EMBL" id="RHG27809.1"/>
    </source>
</evidence>
<keyword evidence="1" id="KW-0472">Membrane</keyword>
<evidence type="ECO:0000259" key="2">
    <source>
        <dbReference type="Pfam" id="PF00990"/>
    </source>
</evidence>
<organism evidence="3 4">
    <name type="scientific">Dorea longicatena</name>
    <dbReference type="NCBI Taxonomy" id="88431"/>
    <lineage>
        <taxon>Bacteria</taxon>
        <taxon>Bacillati</taxon>
        <taxon>Bacillota</taxon>
        <taxon>Clostridia</taxon>
        <taxon>Lachnospirales</taxon>
        <taxon>Lachnospiraceae</taxon>
        <taxon>Dorea</taxon>
    </lineage>
</organism>
<feature type="transmembrane region" description="Helical" evidence="1">
    <location>
        <begin position="152"/>
        <end position="174"/>
    </location>
</feature>
<reference evidence="3 4" key="1">
    <citation type="submission" date="2018-08" db="EMBL/GenBank/DDBJ databases">
        <title>A genome reference for cultivated species of the human gut microbiota.</title>
        <authorList>
            <person name="Zou Y."/>
            <person name="Xue W."/>
            <person name="Luo G."/>
        </authorList>
    </citation>
    <scope>NUCLEOTIDE SEQUENCE [LARGE SCALE GENOMIC DNA]</scope>
    <source>
        <strain evidence="3 4">AM22-22</strain>
    </source>
</reference>
<dbReference type="Gene3D" id="3.30.70.270">
    <property type="match status" value="1"/>
</dbReference>